<evidence type="ECO:0000313" key="2">
    <source>
        <dbReference type="Proteomes" id="UP000235777"/>
    </source>
</evidence>
<dbReference type="STRING" id="863227.GCA_000373005_01606"/>
<dbReference type="Pfam" id="PF01724">
    <property type="entry name" value="DUF29"/>
    <property type="match status" value="1"/>
</dbReference>
<comment type="caution">
    <text evidence="1">The sequence shown here is derived from an EMBL/GenBank/DDBJ whole genome shotgun (WGS) entry which is preliminary data.</text>
</comment>
<proteinExistence type="predicted"/>
<dbReference type="PANTHER" id="PTHR34235:SF4">
    <property type="entry name" value="SLR0291 PROTEIN"/>
    <property type="match status" value="1"/>
</dbReference>
<dbReference type="OrthoDB" id="425753at2"/>
<name>A0A2N7X6P8_9BURK</name>
<dbReference type="Proteomes" id="UP000235777">
    <property type="component" value="Unassembled WGS sequence"/>
</dbReference>
<sequence length="142" mass="16383">MGTNYEKDVVAWANEQAALLRAQKFSALDIEHIAEEIESVGRSEQRDFANHLALLVANLLKWQYQCGRRSSARRRVIEELRRLLSIQLQMTPTLKNSLTDPHWETRVWADAIVQSVEEIGLALPETCPWTMQHVIDETFLPE</sequence>
<protein>
    <submittedName>
        <fullName evidence="1">DUF29 domain-containing protein</fullName>
    </submittedName>
</protein>
<dbReference type="PANTHER" id="PTHR34235">
    <property type="entry name" value="SLR1203 PROTEIN-RELATED"/>
    <property type="match status" value="1"/>
</dbReference>
<evidence type="ECO:0000313" key="1">
    <source>
        <dbReference type="EMBL" id="PMS37426.1"/>
    </source>
</evidence>
<accession>A0A2N7X6P8</accession>
<dbReference type="InterPro" id="IPR002636">
    <property type="entry name" value="DUF29"/>
</dbReference>
<dbReference type="Gene3D" id="1.20.1220.20">
    <property type="entry name" value="Uncharcterised protein PF01724"/>
    <property type="match status" value="1"/>
</dbReference>
<dbReference type="RefSeq" id="WP_018440161.1">
    <property type="nucleotide sequence ID" value="NZ_KB890168.1"/>
</dbReference>
<gene>
    <name evidence="1" type="ORF">C0Z20_08980</name>
</gene>
<dbReference type="AlphaFoldDB" id="A0A2N7X6P8"/>
<dbReference type="EMBL" id="PNYC01000004">
    <property type="protein sequence ID" value="PMS37426.1"/>
    <property type="molecule type" value="Genomic_DNA"/>
</dbReference>
<reference evidence="1 2" key="1">
    <citation type="submission" date="2018-01" db="EMBL/GenBank/DDBJ databases">
        <title>Whole genome analyses suggest that Burkholderia sensu lato contains two further novel genera in the rhizoxinica-symbiotica group Mycetohabitans gen. nov., and Trinickia gen. nov.: implications for the evolution of diazotrophy and nodulation in the Burkholderiaceae.</title>
        <authorList>
            <person name="Estrada-de los Santos P."/>
            <person name="Palmer M."/>
            <person name="Chavez-Ramirez B."/>
            <person name="Beukes C."/>
            <person name="Steenkamp E.T."/>
            <person name="Hirsch A.M."/>
            <person name="Manyaka P."/>
            <person name="Maluk M."/>
            <person name="Lafos M."/>
            <person name="Crook M."/>
            <person name="Gross E."/>
            <person name="Simon M.F."/>
            <person name="Bueno dos Reis Junior F."/>
            <person name="Poole P.S."/>
            <person name="Venter S.N."/>
            <person name="James E.K."/>
        </authorList>
    </citation>
    <scope>NUCLEOTIDE SEQUENCE [LARGE SCALE GENOMIC DNA]</scope>
    <source>
        <strain evidence="1 2">JPY 581</strain>
    </source>
</reference>
<organism evidence="1 2">
    <name type="scientific">Trinickia symbiotica</name>
    <dbReference type="NCBI Taxonomy" id="863227"/>
    <lineage>
        <taxon>Bacteria</taxon>
        <taxon>Pseudomonadati</taxon>
        <taxon>Pseudomonadota</taxon>
        <taxon>Betaproteobacteria</taxon>
        <taxon>Burkholderiales</taxon>
        <taxon>Burkholderiaceae</taxon>
        <taxon>Trinickia</taxon>
    </lineage>
</organism>
<keyword evidence="2" id="KW-1185">Reference proteome</keyword>